<dbReference type="InterPro" id="IPR011008">
    <property type="entry name" value="Dimeric_a/b-barrel"/>
</dbReference>
<feature type="region of interest" description="Disordered" evidence="1">
    <location>
        <begin position="42"/>
        <end position="70"/>
    </location>
</feature>
<dbReference type="PANTHER" id="PTHR34474:SF2">
    <property type="entry name" value="SIGNAL TRANSDUCTION PROTEIN TRAP"/>
    <property type="match status" value="1"/>
</dbReference>
<dbReference type="Proteomes" id="UP001304683">
    <property type="component" value="Chromosome"/>
</dbReference>
<reference evidence="3 4" key="1">
    <citation type="submission" date="2023-08" db="EMBL/GenBank/DDBJ databases">
        <title>Genome sequence of Thermaerobacter compostii strain Ins1, a spore-forming filamentous bacterium isolated from a deep geothermal reservoir.</title>
        <authorList>
            <person name="Bregnard D."/>
            <person name="Gonzalez D."/>
            <person name="Junier P."/>
        </authorList>
    </citation>
    <scope>NUCLEOTIDE SEQUENCE [LARGE SCALE GENOMIC DNA]</scope>
    <source>
        <strain evidence="3 4">Ins1</strain>
    </source>
</reference>
<dbReference type="PANTHER" id="PTHR34474">
    <property type="entry name" value="SIGNAL TRANSDUCTION PROTEIN TRAP"/>
    <property type="match status" value="1"/>
</dbReference>
<proteinExistence type="predicted"/>
<organism evidence="3 4">
    <name type="scientific">Thermaerobacter composti</name>
    <dbReference type="NCBI Taxonomy" id="554949"/>
    <lineage>
        <taxon>Bacteria</taxon>
        <taxon>Bacillati</taxon>
        <taxon>Bacillota</taxon>
        <taxon>Clostridia</taxon>
        <taxon>Eubacteriales</taxon>
        <taxon>Clostridiales Family XVII. Incertae Sedis</taxon>
        <taxon>Thermaerobacter</taxon>
    </lineage>
</organism>
<evidence type="ECO:0000313" key="4">
    <source>
        <dbReference type="Proteomes" id="UP001304683"/>
    </source>
</evidence>
<dbReference type="InterPro" id="IPR007138">
    <property type="entry name" value="ABM_dom"/>
</dbReference>
<protein>
    <submittedName>
        <fullName evidence="3">Antibiotic biosynthesis monooxygenase</fullName>
        <ecNumber evidence="3">1.14.-.-</ecNumber>
    </submittedName>
</protein>
<sequence>MLVVINRIWPEPGSERRLEEAFARAPAMKDVPGCLGFEFWRRQPAAPAGHPGQADPTAAAPDAGPTGEPRRAEYLVVTRWASREAFEAWRRSPHFQHAHRDPSASAGARSELVMYEVLRQA</sequence>
<dbReference type="GO" id="GO:0004497">
    <property type="term" value="F:monooxygenase activity"/>
    <property type="evidence" value="ECO:0007669"/>
    <property type="project" value="UniProtKB-KW"/>
</dbReference>
<keyword evidence="3" id="KW-0560">Oxidoreductase</keyword>
<dbReference type="EC" id="1.14.-.-" evidence="3"/>
<dbReference type="RefSeq" id="WP_318750055.1">
    <property type="nucleotide sequence ID" value="NZ_CP132508.1"/>
</dbReference>
<dbReference type="SUPFAM" id="SSF54909">
    <property type="entry name" value="Dimeric alpha+beta barrel"/>
    <property type="match status" value="1"/>
</dbReference>
<feature type="domain" description="ABM" evidence="2">
    <location>
        <begin position="2"/>
        <end position="114"/>
    </location>
</feature>
<accession>A0ABZ0QLT2</accession>
<keyword evidence="3" id="KW-0503">Monooxygenase</keyword>
<dbReference type="Gene3D" id="3.30.70.100">
    <property type="match status" value="1"/>
</dbReference>
<dbReference type="PROSITE" id="PS51725">
    <property type="entry name" value="ABM"/>
    <property type="match status" value="1"/>
</dbReference>
<evidence type="ECO:0000256" key="1">
    <source>
        <dbReference type="SAM" id="MobiDB-lite"/>
    </source>
</evidence>
<dbReference type="EMBL" id="CP132508">
    <property type="protein sequence ID" value="WPD18199.1"/>
    <property type="molecule type" value="Genomic_DNA"/>
</dbReference>
<keyword evidence="4" id="KW-1185">Reference proteome</keyword>
<feature type="compositionally biased region" description="Low complexity" evidence="1">
    <location>
        <begin position="43"/>
        <end position="67"/>
    </location>
</feature>
<evidence type="ECO:0000259" key="2">
    <source>
        <dbReference type="PROSITE" id="PS51725"/>
    </source>
</evidence>
<dbReference type="InterPro" id="IPR050404">
    <property type="entry name" value="Heme-degrading_MO"/>
</dbReference>
<name>A0ABZ0QLT2_9FIRM</name>
<gene>
    <name evidence="3" type="ORF">Q5761_07325</name>
</gene>
<evidence type="ECO:0000313" key="3">
    <source>
        <dbReference type="EMBL" id="WPD18199.1"/>
    </source>
</evidence>
<dbReference type="Pfam" id="PF03992">
    <property type="entry name" value="ABM"/>
    <property type="match status" value="2"/>
</dbReference>